<protein>
    <recommendedName>
        <fullName evidence="3">DNA topoisomerase</fullName>
        <ecNumber evidence="3">5.6.2.1</ecNumber>
    </recommendedName>
</protein>
<reference evidence="10 11" key="1">
    <citation type="journal article" date="2017" name="DNA Res.">
        <title>Complete genome sequence and expression profile of the commercial lytic enzyme producer Lysobacter enzymogenes M497-1.</title>
        <authorList>
            <person name="Takami H."/>
            <person name="Toyoda A."/>
            <person name="Uchiyama I."/>
            <person name="Itoh T."/>
            <person name="Takaki Y."/>
            <person name="Arai W."/>
            <person name="Nishi S."/>
            <person name="Kawai M."/>
            <person name="Shinya K."/>
            <person name="Ikeda H."/>
        </authorList>
    </citation>
    <scope>NUCLEOTIDE SEQUENCE [LARGE SCALE GENOMIC DNA]</scope>
    <source>
        <strain evidence="10 11">M497-1</strain>
    </source>
</reference>
<evidence type="ECO:0000256" key="2">
    <source>
        <dbReference type="ARBA" id="ARBA00006645"/>
    </source>
</evidence>
<keyword evidence="6" id="KW-0413">Isomerase</keyword>
<dbReference type="InterPro" id="IPR013500">
    <property type="entry name" value="TopoI_cat_euk"/>
</dbReference>
<dbReference type="KEGG" id="lem:LEN_2632"/>
<dbReference type="GO" id="GO:0006265">
    <property type="term" value="P:DNA topological change"/>
    <property type="evidence" value="ECO:0007669"/>
    <property type="project" value="InterPro"/>
</dbReference>
<keyword evidence="4" id="KW-0799">Topoisomerase</keyword>
<evidence type="ECO:0000256" key="6">
    <source>
        <dbReference type="ARBA" id="ARBA00023235"/>
    </source>
</evidence>
<dbReference type="Gene3D" id="3.90.15.10">
    <property type="entry name" value="Topoisomerase I, Chain A, domain 3"/>
    <property type="match status" value="1"/>
</dbReference>
<evidence type="ECO:0000256" key="7">
    <source>
        <dbReference type="SAM" id="MobiDB-lite"/>
    </source>
</evidence>
<dbReference type="InterPro" id="IPR011010">
    <property type="entry name" value="DNA_brk_join_enz"/>
</dbReference>
<evidence type="ECO:0000259" key="9">
    <source>
        <dbReference type="Pfam" id="PF21338"/>
    </source>
</evidence>
<accession>A0AAU9ALA3</accession>
<dbReference type="EC" id="5.6.2.1" evidence="3"/>
<dbReference type="GO" id="GO:0003677">
    <property type="term" value="F:DNA binding"/>
    <property type="evidence" value="ECO:0007669"/>
    <property type="project" value="UniProtKB-KW"/>
</dbReference>
<sequence>MASPPPSDRNARRSARGAGLRYVDDGEPGFSRRRAGRGFAYRDARGRPLRSPRQLERIGKLAIPPAYTDVWICADPRGHLQATGRDARGRKQYRYHPRWREQRDLGKFERMLAFAAALPALRRRVRADLARPGLPRERVLAIVVAVMAHTLIRVGNDEYQRSNGSFGLTTLRNRHIRFLRGGRAHLSFRGKGGQRQQIELDDANLVRLVRRCQQLPGQALFQYLDDDGRRQAVDSGDVNDYLREIMGAEFTAKDFRTWGATASAFRRLALTELPPPRRDGSPNARAIARIENQAVAEVAQMLRNTPTVCRASYLHPAVLQAWREGRLRLPARTPSSDRQWERATLAFLRRQRRAPPSGIA</sequence>
<dbReference type="EMBL" id="AP014940">
    <property type="protein sequence ID" value="BAV98119.1"/>
    <property type="molecule type" value="Genomic_DNA"/>
</dbReference>
<dbReference type="InterPro" id="IPR035447">
    <property type="entry name" value="DNA_topo_I_N_sf"/>
</dbReference>
<dbReference type="Gene3D" id="1.10.132.120">
    <property type="match status" value="1"/>
</dbReference>
<feature type="region of interest" description="Disordered" evidence="7">
    <location>
        <begin position="1"/>
        <end position="30"/>
    </location>
</feature>
<evidence type="ECO:0000256" key="4">
    <source>
        <dbReference type="ARBA" id="ARBA00023029"/>
    </source>
</evidence>
<evidence type="ECO:0000313" key="11">
    <source>
        <dbReference type="Proteomes" id="UP000218824"/>
    </source>
</evidence>
<evidence type="ECO:0000313" key="10">
    <source>
        <dbReference type="EMBL" id="BAV98119.1"/>
    </source>
</evidence>
<gene>
    <name evidence="10" type="ORF">LEN_2632</name>
</gene>
<evidence type="ECO:0000259" key="8">
    <source>
        <dbReference type="Pfam" id="PF01028"/>
    </source>
</evidence>
<comment type="catalytic activity">
    <reaction evidence="1">
        <text>ATP-independent breakage of single-stranded DNA, followed by passage and rejoining.</text>
        <dbReference type="EC" id="5.6.2.1"/>
    </reaction>
</comment>
<dbReference type="InterPro" id="IPR001631">
    <property type="entry name" value="TopoI"/>
</dbReference>
<comment type="similarity">
    <text evidence="2">Belongs to the type IB topoisomerase family.</text>
</comment>
<dbReference type="AlphaFoldDB" id="A0AAU9ALA3"/>
<evidence type="ECO:0000256" key="5">
    <source>
        <dbReference type="ARBA" id="ARBA00023125"/>
    </source>
</evidence>
<keyword evidence="5" id="KW-0238">DNA-binding</keyword>
<organism evidence="10 11">
    <name type="scientific">Lysobacter enzymogenes</name>
    <dbReference type="NCBI Taxonomy" id="69"/>
    <lineage>
        <taxon>Bacteria</taxon>
        <taxon>Pseudomonadati</taxon>
        <taxon>Pseudomonadota</taxon>
        <taxon>Gammaproteobacteria</taxon>
        <taxon>Lysobacterales</taxon>
        <taxon>Lysobacteraceae</taxon>
        <taxon>Lysobacter</taxon>
    </lineage>
</organism>
<dbReference type="GeneID" id="83064477"/>
<dbReference type="PRINTS" id="PR00416">
    <property type="entry name" value="EUTPISMRASEI"/>
</dbReference>
<dbReference type="SUPFAM" id="SSF55869">
    <property type="entry name" value="DNA topoisomerase I domain"/>
    <property type="match status" value="1"/>
</dbReference>
<dbReference type="InterPro" id="IPR049331">
    <property type="entry name" value="Top1B_N_bact"/>
</dbReference>
<dbReference type="PROSITE" id="PS52038">
    <property type="entry name" value="TOPO_IB_2"/>
    <property type="match status" value="1"/>
</dbReference>
<dbReference type="Pfam" id="PF01028">
    <property type="entry name" value="Topoisom_I"/>
    <property type="match status" value="1"/>
</dbReference>
<feature type="domain" description="DNA topoisomerase I catalytic core eukaryotic-type" evidence="8">
    <location>
        <begin position="98"/>
        <end position="320"/>
    </location>
</feature>
<dbReference type="Pfam" id="PF21338">
    <property type="entry name" value="Top1B_N_bact"/>
    <property type="match status" value="1"/>
</dbReference>
<evidence type="ECO:0000256" key="1">
    <source>
        <dbReference type="ARBA" id="ARBA00000213"/>
    </source>
</evidence>
<evidence type="ECO:0000256" key="3">
    <source>
        <dbReference type="ARBA" id="ARBA00012891"/>
    </source>
</evidence>
<name>A0AAU9ALA3_LYSEN</name>
<feature type="domain" description="DNA topoisomerase IB N-terminal" evidence="9">
    <location>
        <begin position="38"/>
        <end position="86"/>
    </location>
</feature>
<dbReference type="InterPro" id="IPR014711">
    <property type="entry name" value="TopoI_cat_a-hlx-sub_euk"/>
</dbReference>
<dbReference type="RefSeq" id="WP_096378649.1">
    <property type="nucleotide sequence ID" value="NZ_AP014940.1"/>
</dbReference>
<proteinExistence type="inferred from homology"/>
<dbReference type="Proteomes" id="UP000218824">
    <property type="component" value="Chromosome"/>
</dbReference>
<dbReference type="SUPFAM" id="SSF56349">
    <property type="entry name" value="DNA breaking-rejoining enzymes"/>
    <property type="match status" value="1"/>
</dbReference>
<dbReference type="GO" id="GO:0003917">
    <property type="term" value="F:DNA topoisomerase type I (single strand cut, ATP-independent) activity"/>
    <property type="evidence" value="ECO:0007669"/>
    <property type="project" value="UniProtKB-EC"/>
</dbReference>
<dbReference type="Gene3D" id="3.30.66.10">
    <property type="entry name" value="DNA topoisomerase I domain"/>
    <property type="match status" value="1"/>
</dbReference>